<accession>A0A914ZXB3</accession>
<protein>
    <submittedName>
        <fullName evidence="4">Uncharacterized protein</fullName>
    </submittedName>
</protein>
<sequence>MQCCRRPKQMPLRRQIQTTLAHSSNRWRQDISESTSFRSSRRDRTLSESIRSMNSSRRRTRDRIKAFLFSRPMSEKSVKKVVARIKRREELRRDAALGKPAVSPTASPNVLRSSDDTFPSAKRRIEWFAFDFSLSFWVAMPVTHFPIISIFTSCVREQYR</sequence>
<dbReference type="AlphaFoldDB" id="A0A914ZXB3"/>
<evidence type="ECO:0000256" key="1">
    <source>
        <dbReference type="SAM" id="MobiDB-lite"/>
    </source>
</evidence>
<evidence type="ECO:0000313" key="3">
    <source>
        <dbReference type="Proteomes" id="UP000887569"/>
    </source>
</evidence>
<dbReference type="WBParaSite" id="PgE019_g001_t05">
    <property type="protein sequence ID" value="PgE019_g001_t05"/>
    <property type="gene ID" value="PgE019_g001"/>
</dbReference>
<dbReference type="Proteomes" id="UP000887569">
    <property type="component" value="Unplaced"/>
</dbReference>
<proteinExistence type="predicted"/>
<keyword evidence="3" id="KW-1185">Reference proteome</keyword>
<keyword evidence="2" id="KW-0812">Transmembrane</keyword>
<feature type="transmembrane region" description="Helical" evidence="2">
    <location>
        <begin position="128"/>
        <end position="151"/>
    </location>
</feature>
<reference evidence="4" key="1">
    <citation type="submission" date="2022-11" db="UniProtKB">
        <authorList>
            <consortium name="WormBaseParasite"/>
        </authorList>
    </citation>
    <scope>IDENTIFICATION</scope>
</reference>
<keyword evidence="2" id="KW-0472">Membrane</keyword>
<evidence type="ECO:0000256" key="2">
    <source>
        <dbReference type="SAM" id="Phobius"/>
    </source>
</evidence>
<evidence type="ECO:0000313" key="4">
    <source>
        <dbReference type="WBParaSite" id="PgE019_g001_t05"/>
    </source>
</evidence>
<name>A0A914ZXB3_PARUN</name>
<organism evidence="3 4">
    <name type="scientific">Parascaris univalens</name>
    <name type="common">Nematode worm</name>
    <dbReference type="NCBI Taxonomy" id="6257"/>
    <lineage>
        <taxon>Eukaryota</taxon>
        <taxon>Metazoa</taxon>
        <taxon>Ecdysozoa</taxon>
        <taxon>Nematoda</taxon>
        <taxon>Chromadorea</taxon>
        <taxon>Rhabditida</taxon>
        <taxon>Spirurina</taxon>
        <taxon>Ascaridomorpha</taxon>
        <taxon>Ascaridoidea</taxon>
        <taxon>Ascarididae</taxon>
        <taxon>Parascaris</taxon>
    </lineage>
</organism>
<feature type="region of interest" description="Disordered" evidence="1">
    <location>
        <begin position="20"/>
        <end position="58"/>
    </location>
</feature>
<keyword evidence="2" id="KW-1133">Transmembrane helix</keyword>